<accession>J9CV42</accession>
<evidence type="ECO:0000256" key="1">
    <source>
        <dbReference type="SAM" id="Phobius"/>
    </source>
</evidence>
<keyword evidence="1" id="KW-0472">Membrane</keyword>
<dbReference type="EMBL" id="AMCI01001929">
    <property type="protein sequence ID" value="EJX04076.1"/>
    <property type="molecule type" value="Genomic_DNA"/>
</dbReference>
<name>J9CV42_9ZZZZ</name>
<evidence type="ECO:0000313" key="2">
    <source>
        <dbReference type="EMBL" id="EJX04076.1"/>
    </source>
</evidence>
<protein>
    <submittedName>
        <fullName evidence="2">Membrane protein</fullName>
    </submittedName>
</protein>
<proteinExistence type="predicted"/>
<keyword evidence="1" id="KW-1133">Transmembrane helix</keyword>
<organism evidence="2">
    <name type="scientific">gut metagenome</name>
    <dbReference type="NCBI Taxonomy" id="749906"/>
    <lineage>
        <taxon>unclassified sequences</taxon>
        <taxon>metagenomes</taxon>
        <taxon>organismal metagenomes</taxon>
    </lineage>
</organism>
<gene>
    <name evidence="2" type="ORF">EVA_07816</name>
</gene>
<feature type="transmembrane region" description="Helical" evidence="1">
    <location>
        <begin position="174"/>
        <end position="192"/>
    </location>
</feature>
<dbReference type="AlphaFoldDB" id="J9CV42"/>
<reference evidence="2" key="1">
    <citation type="journal article" date="2012" name="PLoS ONE">
        <title>Gene sets for utilization of primary and secondary nutrition supplies in the distal gut of endangered iberian lynx.</title>
        <authorList>
            <person name="Alcaide M."/>
            <person name="Messina E."/>
            <person name="Richter M."/>
            <person name="Bargiela R."/>
            <person name="Peplies J."/>
            <person name="Huws S.A."/>
            <person name="Newbold C.J."/>
            <person name="Golyshin P.N."/>
            <person name="Simon M.A."/>
            <person name="Lopez G."/>
            <person name="Yakimov M.M."/>
            <person name="Ferrer M."/>
        </authorList>
    </citation>
    <scope>NUCLEOTIDE SEQUENCE</scope>
</reference>
<comment type="caution">
    <text evidence="2">The sequence shown here is derived from an EMBL/GenBank/DDBJ whole genome shotgun (WGS) entry which is preliminary data.</text>
</comment>
<keyword evidence="1" id="KW-0812">Transmembrane</keyword>
<sequence length="212" mass="23534">MIRFITPWIEDWRKLSEFDFIVKRYTNDTSLLFSSQIISLVVIIVISSHVQHLVGNEILTSLVGFHDGRHHVLRHILVVGQQLLGIFRQAITTVAKTRVIIVRTDTRIQAYPLNDGLRIQSFNFGIGIQLIEIADTECQIGIGKSFTASASFIPMYKTGISSLIAPSCNKPTNVLAASSNIAILAIFLMALFSSSKRSSSIIFGRPAMMRLG</sequence>